<accession>A0A6C0BI86</accession>
<dbReference type="EMBL" id="MN739155">
    <property type="protein sequence ID" value="QHS91108.1"/>
    <property type="molecule type" value="Genomic_DNA"/>
</dbReference>
<organism evidence="1">
    <name type="scientific">viral metagenome</name>
    <dbReference type="NCBI Taxonomy" id="1070528"/>
    <lineage>
        <taxon>unclassified sequences</taxon>
        <taxon>metagenomes</taxon>
        <taxon>organismal metagenomes</taxon>
    </lineage>
</organism>
<proteinExistence type="predicted"/>
<sequence>MIPQITKINPSKEDKITSNGFRHIVREPLHIVPFTPTPEQIKIWNETYKDLYSLIRR</sequence>
<dbReference type="AlphaFoldDB" id="A0A6C0BI86"/>
<reference evidence="1" key="1">
    <citation type="journal article" date="2020" name="Nature">
        <title>Giant virus diversity and host interactions through global metagenomics.</title>
        <authorList>
            <person name="Schulz F."/>
            <person name="Roux S."/>
            <person name="Paez-Espino D."/>
            <person name="Jungbluth S."/>
            <person name="Walsh D.A."/>
            <person name="Denef V.J."/>
            <person name="McMahon K.D."/>
            <person name="Konstantinidis K.T."/>
            <person name="Eloe-Fadrosh E.A."/>
            <person name="Kyrpides N.C."/>
            <person name="Woyke T."/>
        </authorList>
    </citation>
    <scope>NUCLEOTIDE SEQUENCE</scope>
    <source>
        <strain evidence="1">GVMAG-M-3300013004-44</strain>
    </source>
</reference>
<name>A0A6C0BI86_9ZZZZ</name>
<evidence type="ECO:0000313" key="1">
    <source>
        <dbReference type="EMBL" id="QHS91108.1"/>
    </source>
</evidence>
<protein>
    <submittedName>
        <fullName evidence="1">Uncharacterized protein</fullName>
    </submittedName>
</protein>